<reference evidence="1 2" key="1">
    <citation type="submission" date="2020-07" db="EMBL/GenBank/DDBJ databases">
        <title>Sequencing the genomes of 1000 actinobacteria strains.</title>
        <authorList>
            <person name="Klenk H.-P."/>
        </authorList>
    </citation>
    <scope>NUCLEOTIDE SEQUENCE [LARGE SCALE GENOMIC DNA]</scope>
    <source>
        <strain evidence="1 2">DSM 23141</strain>
    </source>
</reference>
<keyword evidence="2" id="KW-1185">Reference proteome</keyword>
<comment type="caution">
    <text evidence="1">The sequence shown here is derived from an EMBL/GenBank/DDBJ whole genome shotgun (WGS) entry which is preliminary data.</text>
</comment>
<dbReference type="RefSeq" id="WP_179567775.1">
    <property type="nucleotide sequence ID" value="NZ_JACBZY010000001.1"/>
</dbReference>
<dbReference type="EMBL" id="JACBZY010000001">
    <property type="protein sequence ID" value="NYG99536.1"/>
    <property type="molecule type" value="Genomic_DNA"/>
</dbReference>
<evidence type="ECO:0000313" key="1">
    <source>
        <dbReference type="EMBL" id="NYG99536.1"/>
    </source>
</evidence>
<organism evidence="1 2">
    <name type="scientific">Schumannella luteola</name>
    <dbReference type="NCBI Taxonomy" id="472059"/>
    <lineage>
        <taxon>Bacteria</taxon>
        <taxon>Bacillati</taxon>
        <taxon>Actinomycetota</taxon>
        <taxon>Actinomycetes</taxon>
        <taxon>Micrococcales</taxon>
        <taxon>Microbacteriaceae</taxon>
        <taxon>Schumannella</taxon>
    </lineage>
</organism>
<dbReference type="AlphaFoldDB" id="A0A852Y996"/>
<protein>
    <submittedName>
        <fullName evidence="1">Uncharacterized protein</fullName>
    </submittedName>
</protein>
<dbReference type="Proteomes" id="UP000553888">
    <property type="component" value="Unassembled WGS sequence"/>
</dbReference>
<proteinExistence type="predicted"/>
<name>A0A852Y996_9MICO</name>
<accession>A0A852Y996</accession>
<evidence type="ECO:0000313" key="2">
    <source>
        <dbReference type="Proteomes" id="UP000553888"/>
    </source>
</evidence>
<sequence>MSDIDKGRVRCSCGWAYTLPADRADDEAFKEGVFDTHVTSHHIRLEQRA</sequence>
<gene>
    <name evidence="1" type="ORF">BJ979_002162</name>
</gene>